<sequence>MESFLRRAGSQLAGEHYSLDDKLRRLNVVRRTNGHEVPINAALLFFKHEPQRRFRGAQVDIVQFNEDKDVLHEQRITGTLPNLIEQALTVIEGFNKTQVRKHDDRAQADRYAAWPFAAIEEALVNAVHHRGYGEQYPDPIQVFIHPDRLVITSYPGPMPGLTHEQLDSGEVVRVPARNRLVGELLQAIELAEARGSGIGTIRRAMERAGNPPPRFAFNEPERTYFEVTLPIHPALLPSAQALPLRVGVPALASELIGRQALIEQVLHTSRHKHVCLLGPRGRGVSSVLNGFEAKLTEAPVRLDLKDVDRERLARFLKKTLESRVEEPVTLLLDDLDEQLDHDLAVLSLLPDHPQLRLIVAPVRVFEGDGSWWEAFEPIVVPPLSSADARTLARQLLTGVARDPTSLDAWAQAIADESAGIPSLIHLLVQRMFMNPGQQGAADIHTLMLELVAKRGDPTGLRRRMSDLGGVLGPQVDALDRVADASAGLSRDDLVLALSDDMTVVDAHEVVQRLLEAGWLVARDRRINFEHPVLRDEWQERRKGRRG</sequence>
<keyword evidence="1" id="KW-0347">Helicase</keyword>
<dbReference type="GO" id="GO:0004386">
    <property type="term" value="F:helicase activity"/>
    <property type="evidence" value="ECO:0007669"/>
    <property type="project" value="UniProtKB-KW"/>
</dbReference>
<proteinExistence type="predicted"/>
<keyword evidence="1" id="KW-0378">Hydrolase</keyword>
<accession>A0A0C1ZSN9</accession>
<organism evidence="1 2">
    <name type="scientific">Enhygromyxa salina</name>
    <dbReference type="NCBI Taxonomy" id="215803"/>
    <lineage>
        <taxon>Bacteria</taxon>
        <taxon>Pseudomonadati</taxon>
        <taxon>Myxococcota</taxon>
        <taxon>Polyangia</taxon>
        <taxon>Nannocystales</taxon>
        <taxon>Nannocystaceae</taxon>
        <taxon>Enhygromyxa</taxon>
    </lineage>
</organism>
<dbReference type="InterPro" id="IPR038475">
    <property type="entry name" value="RecG_C_sf"/>
</dbReference>
<dbReference type="PANTHER" id="PTHR30595:SF6">
    <property type="entry name" value="SCHLAFEN ALBA-2 DOMAIN-CONTAINING PROTEIN"/>
    <property type="match status" value="1"/>
</dbReference>
<keyword evidence="1" id="KW-0067">ATP-binding</keyword>
<dbReference type="EMBL" id="JMCC02000080">
    <property type="protein sequence ID" value="KIG14083.1"/>
    <property type="molecule type" value="Genomic_DNA"/>
</dbReference>
<evidence type="ECO:0000313" key="1">
    <source>
        <dbReference type="EMBL" id="KIG14083.1"/>
    </source>
</evidence>
<dbReference type="PANTHER" id="PTHR30595">
    <property type="entry name" value="GLPR-RELATED TRANSCRIPTIONAL REPRESSOR"/>
    <property type="match status" value="1"/>
</dbReference>
<dbReference type="AlphaFoldDB" id="A0A0C1ZSN9"/>
<dbReference type="Gene3D" id="3.30.565.60">
    <property type="match status" value="1"/>
</dbReference>
<dbReference type="SUPFAM" id="SSF52540">
    <property type="entry name" value="P-loop containing nucleoside triphosphate hydrolases"/>
    <property type="match status" value="1"/>
</dbReference>
<dbReference type="Pfam" id="PF13749">
    <property type="entry name" value="HATPase_c_4"/>
    <property type="match status" value="1"/>
</dbReference>
<dbReference type="Proteomes" id="UP000031599">
    <property type="component" value="Unassembled WGS sequence"/>
</dbReference>
<protein>
    <submittedName>
        <fullName evidence="1">ATP-dependent DNA helicase</fullName>
    </submittedName>
</protein>
<dbReference type="InterPro" id="IPR027417">
    <property type="entry name" value="P-loop_NTPase"/>
</dbReference>
<evidence type="ECO:0000313" key="2">
    <source>
        <dbReference type="Proteomes" id="UP000031599"/>
    </source>
</evidence>
<gene>
    <name evidence="1" type="ORF">DB30_07270</name>
</gene>
<name>A0A0C1ZSN9_9BACT</name>
<comment type="caution">
    <text evidence="1">The sequence shown here is derived from an EMBL/GenBank/DDBJ whole genome shotgun (WGS) entry which is preliminary data.</text>
</comment>
<keyword evidence="1" id="KW-0547">Nucleotide-binding</keyword>
<reference evidence="1 2" key="1">
    <citation type="submission" date="2014-12" db="EMBL/GenBank/DDBJ databases">
        <title>Genome assembly of Enhygromyxa salina DSM 15201.</title>
        <authorList>
            <person name="Sharma G."/>
            <person name="Subramanian S."/>
        </authorList>
    </citation>
    <scope>NUCLEOTIDE SEQUENCE [LARGE SCALE GENOMIC DNA]</scope>
    <source>
        <strain evidence="1 2">DSM 15201</strain>
    </source>
</reference>